<dbReference type="GO" id="GO:0016301">
    <property type="term" value="F:kinase activity"/>
    <property type="evidence" value="ECO:0007669"/>
    <property type="project" value="UniProtKB-KW"/>
</dbReference>
<reference evidence="2 3" key="1">
    <citation type="submission" date="2024-01" db="EMBL/GenBank/DDBJ databases">
        <title>A draft genome for a cacao thread blight-causing isolate of Paramarasmius palmivorus.</title>
        <authorList>
            <person name="Baruah I.K."/>
            <person name="Bukari Y."/>
            <person name="Amoako-Attah I."/>
            <person name="Meinhardt L.W."/>
            <person name="Bailey B.A."/>
            <person name="Cohen S.P."/>
        </authorList>
    </citation>
    <scope>NUCLEOTIDE SEQUENCE [LARGE SCALE GENOMIC DNA]</scope>
    <source>
        <strain evidence="2 3">GH-12</strain>
    </source>
</reference>
<dbReference type="InterPro" id="IPR046522">
    <property type="entry name" value="DUF6699"/>
</dbReference>
<organism evidence="2 3">
    <name type="scientific">Paramarasmius palmivorus</name>
    <dbReference type="NCBI Taxonomy" id="297713"/>
    <lineage>
        <taxon>Eukaryota</taxon>
        <taxon>Fungi</taxon>
        <taxon>Dikarya</taxon>
        <taxon>Basidiomycota</taxon>
        <taxon>Agaricomycotina</taxon>
        <taxon>Agaricomycetes</taxon>
        <taxon>Agaricomycetidae</taxon>
        <taxon>Agaricales</taxon>
        <taxon>Marasmiineae</taxon>
        <taxon>Marasmiaceae</taxon>
        <taxon>Paramarasmius</taxon>
    </lineage>
</organism>
<keyword evidence="2" id="KW-0418">Kinase</keyword>
<dbReference type="EMBL" id="JAYKXP010000074">
    <property type="protein sequence ID" value="KAK7030832.1"/>
    <property type="molecule type" value="Genomic_DNA"/>
</dbReference>
<evidence type="ECO:0000259" key="1">
    <source>
        <dbReference type="Pfam" id="PF20415"/>
    </source>
</evidence>
<evidence type="ECO:0000313" key="3">
    <source>
        <dbReference type="Proteomes" id="UP001383192"/>
    </source>
</evidence>
<dbReference type="AlphaFoldDB" id="A0AAW0BXU9"/>
<keyword evidence="3" id="KW-1185">Reference proteome</keyword>
<dbReference type="Pfam" id="PF20415">
    <property type="entry name" value="DUF6699"/>
    <property type="match status" value="1"/>
</dbReference>
<sequence>MSNSSSYTSSASSVSSARAALTEVGAHSNLNQPARPPALNRGCVPLPSQTLTGDQAELHSVLEYKIGAPYADWGLTKPLERALEGFGEYLTEFATMPPLPSLSVIHPQLPWCITVHRTDFDGVTVGDVLTGIYSAMGMHLAGGKGTRLQLLGGKRLLAGLRKSGFDGDVWEMVVV</sequence>
<keyword evidence="2" id="KW-0808">Transferase</keyword>
<evidence type="ECO:0000313" key="2">
    <source>
        <dbReference type="EMBL" id="KAK7030832.1"/>
    </source>
</evidence>
<comment type="caution">
    <text evidence="2">The sequence shown here is derived from an EMBL/GenBank/DDBJ whole genome shotgun (WGS) entry which is preliminary data.</text>
</comment>
<name>A0AAW0BXU9_9AGAR</name>
<accession>A0AAW0BXU9</accession>
<protein>
    <submittedName>
        <fullName evidence="2">Mitogen-Activated Protein Kinase Kinase Kinase 8</fullName>
    </submittedName>
</protein>
<proteinExistence type="predicted"/>
<dbReference type="Proteomes" id="UP001383192">
    <property type="component" value="Unassembled WGS sequence"/>
</dbReference>
<gene>
    <name evidence="2" type="primary">MAP3K8_3</name>
    <name evidence="2" type="ORF">VNI00_013940</name>
</gene>
<feature type="domain" description="DUF6699" evidence="1">
    <location>
        <begin position="84"/>
        <end position="138"/>
    </location>
</feature>